<gene>
    <name evidence="9" type="primary">nrfD</name>
    <name evidence="9" type="ORF">HCN08_31740</name>
</gene>
<accession>A0ABX0ZV91</accession>
<evidence type="ECO:0000256" key="1">
    <source>
        <dbReference type="ARBA" id="ARBA00004651"/>
    </source>
</evidence>
<dbReference type="InterPro" id="IPR005614">
    <property type="entry name" value="NrfD-like"/>
</dbReference>
<evidence type="ECO:0000256" key="6">
    <source>
        <dbReference type="ARBA" id="ARBA00023136"/>
    </source>
</evidence>
<keyword evidence="4 8" id="KW-0812">Transmembrane</keyword>
<evidence type="ECO:0000256" key="8">
    <source>
        <dbReference type="SAM" id="Phobius"/>
    </source>
</evidence>
<comment type="similarity">
    <text evidence="2">Belongs to the NrfD family.</text>
</comment>
<reference evidence="9 10" key="1">
    <citation type="submission" date="2020-03" db="EMBL/GenBank/DDBJ databases">
        <title>WGS of actinomycetes isolated from Thailand.</title>
        <authorList>
            <person name="Thawai C."/>
        </authorList>
    </citation>
    <scope>NUCLEOTIDE SEQUENCE [LARGE SCALE GENOMIC DNA]</scope>
    <source>
        <strain evidence="9 10">PRB2-1</strain>
    </source>
</reference>
<dbReference type="PANTHER" id="PTHR34856:SF2">
    <property type="entry name" value="PROTEIN NRFD"/>
    <property type="match status" value="1"/>
</dbReference>
<organism evidence="9 10">
    <name type="scientific">Actinacidiphila epipremni</name>
    <dbReference type="NCBI Taxonomy" id="2053013"/>
    <lineage>
        <taxon>Bacteria</taxon>
        <taxon>Bacillati</taxon>
        <taxon>Actinomycetota</taxon>
        <taxon>Actinomycetes</taxon>
        <taxon>Kitasatosporales</taxon>
        <taxon>Streptomycetaceae</taxon>
        <taxon>Actinacidiphila</taxon>
    </lineage>
</organism>
<feature type="transmembrane region" description="Helical" evidence="8">
    <location>
        <begin position="78"/>
        <end position="97"/>
    </location>
</feature>
<dbReference type="PANTHER" id="PTHR34856">
    <property type="entry name" value="PROTEIN NRFD"/>
    <property type="match status" value="1"/>
</dbReference>
<feature type="region of interest" description="Disordered" evidence="7">
    <location>
        <begin position="1"/>
        <end position="49"/>
    </location>
</feature>
<evidence type="ECO:0000256" key="3">
    <source>
        <dbReference type="ARBA" id="ARBA00022475"/>
    </source>
</evidence>
<proteinExistence type="inferred from homology"/>
<evidence type="ECO:0000256" key="7">
    <source>
        <dbReference type="SAM" id="MobiDB-lite"/>
    </source>
</evidence>
<feature type="compositionally biased region" description="Basic and acidic residues" evidence="7">
    <location>
        <begin position="26"/>
        <end position="36"/>
    </location>
</feature>
<dbReference type="Gene3D" id="1.20.1630.10">
    <property type="entry name" value="Formate dehydrogenase/DMSO reductase domain"/>
    <property type="match status" value="1"/>
</dbReference>
<dbReference type="Proteomes" id="UP000734511">
    <property type="component" value="Unassembled WGS sequence"/>
</dbReference>
<comment type="subcellular location">
    <subcellularLocation>
        <location evidence="1">Cell membrane</location>
        <topology evidence="1">Multi-pass membrane protein</topology>
    </subcellularLocation>
</comment>
<dbReference type="EMBL" id="JAATEJ010000037">
    <property type="protein sequence ID" value="NJP47944.1"/>
    <property type="molecule type" value="Genomic_DNA"/>
</dbReference>
<keyword evidence="3" id="KW-1003">Cell membrane</keyword>
<sequence>MSTSNVGKDGITGERPGREAQVGAGLDDRGLDDRGRGGGARRRRRGRRGEQLMVPEAEFTSYYGRPVLNRPTWQPLDIAGYFFLGGLAGAGSVLAAGAQATGRPVMARALKISSLTAISASTAALIHDLGRPERFVNMLRVFRPTSPMSVGTWLLSAYAPAAGAAAVLDVGGRLPRIGRAATAGAALLGPAVAAYTAVLAANTAVPAWHDGHRELPFVFTGSATTAAAGMALAASPVAENGPAVSAAVFGAVLETGAVKLMEHRLGMVAEPYRQGRAGRLMRLAEGLTVAGAAGAVLAGRRSRTAAAVSGAALLAASACTRFGVFHAGLASADDPKYTVVPQRERLRKAAADAAGGPPAGAP</sequence>
<name>A0ABX0ZV91_9ACTN</name>
<evidence type="ECO:0000256" key="5">
    <source>
        <dbReference type="ARBA" id="ARBA00022989"/>
    </source>
</evidence>
<comment type="caution">
    <text evidence="9">The sequence shown here is derived from an EMBL/GenBank/DDBJ whole genome shotgun (WGS) entry which is preliminary data.</text>
</comment>
<dbReference type="InterPro" id="IPR052049">
    <property type="entry name" value="Electron_transfer_protein"/>
</dbReference>
<dbReference type="RefSeq" id="WP_167986778.1">
    <property type="nucleotide sequence ID" value="NZ_JAATEJ010000037.1"/>
</dbReference>
<dbReference type="Pfam" id="PF03916">
    <property type="entry name" value="NrfD"/>
    <property type="match status" value="1"/>
</dbReference>
<keyword evidence="10" id="KW-1185">Reference proteome</keyword>
<keyword evidence="5 8" id="KW-1133">Transmembrane helix</keyword>
<evidence type="ECO:0000313" key="9">
    <source>
        <dbReference type="EMBL" id="NJP47944.1"/>
    </source>
</evidence>
<keyword evidence="6 8" id="KW-0472">Membrane</keyword>
<evidence type="ECO:0000256" key="2">
    <source>
        <dbReference type="ARBA" id="ARBA00008929"/>
    </source>
</evidence>
<evidence type="ECO:0000256" key="4">
    <source>
        <dbReference type="ARBA" id="ARBA00022692"/>
    </source>
</evidence>
<evidence type="ECO:0000313" key="10">
    <source>
        <dbReference type="Proteomes" id="UP000734511"/>
    </source>
</evidence>
<protein>
    <submittedName>
        <fullName evidence="9">Polysulfide reductase NrfD</fullName>
    </submittedName>
</protein>